<proteinExistence type="inferred from homology"/>
<comment type="similarity">
    <text evidence="1">Belongs to the L-aspartate dehydrogenase family.</text>
</comment>
<dbReference type="Gene3D" id="3.40.50.720">
    <property type="entry name" value="NAD(P)-binding Rossmann-like Domain"/>
    <property type="match status" value="1"/>
</dbReference>
<evidence type="ECO:0000259" key="4">
    <source>
        <dbReference type="Pfam" id="PF03447"/>
    </source>
</evidence>
<dbReference type="EMBL" id="MKHE01000004">
    <property type="protein sequence ID" value="OWK16064.1"/>
    <property type="molecule type" value="Genomic_DNA"/>
</dbReference>
<evidence type="ECO:0000256" key="1">
    <source>
        <dbReference type="ARBA" id="ARBA00008331"/>
    </source>
</evidence>
<dbReference type="Gene3D" id="3.30.360.10">
    <property type="entry name" value="Dihydrodipicolinate Reductase, domain 2"/>
    <property type="match status" value="1"/>
</dbReference>
<sequence length="285" mass="30227">MALDRVPKKVGIVGYGRLGESLIVRGLSPGPFLEPQKPVEPGERGEDRYLFEAFPTSLPSPRHPDLVVEVAHPKIIQESGAEILRYANLLVGSPSALADQATERQLLEASHRWGHAVFVARGALWGAEDISRLDEAGGLQSLRVSMATHPDGFRLEGPLATMRSTGPRAVLYEGPVRALCPHAPRNSNTMAAAALAAPSLGFDRVIGVLVADFSLKNMHVVDVELSGPPGPTGRSFTVHTHRENPAEPGAVTGSATVTTFWRSLVGTARLLLGTSGPSPQAPGRA</sequence>
<dbReference type="SUPFAM" id="SSF51735">
    <property type="entry name" value="NAD(P)-binding Rossmann-fold domains"/>
    <property type="match status" value="1"/>
</dbReference>
<comment type="caution">
    <text evidence="5">The sequence shown here is derived from an EMBL/GenBank/DDBJ whole genome shotgun (WGS) entry which is preliminary data.</text>
</comment>
<accession>A0A212DD55</accession>
<organism evidence="5 6">
    <name type="scientific">Cervus elaphus hippelaphus</name>
    <name type="common">European red deer</name>
    <dbReference type="NCBI Taxonomy" id="46360"/>
    <lineage>
        <taxon>Eukaryota</taxon>
        <taxon>Metazoa</taxon>
        <taxon>Chordata</taxon>
        <taxon>Craniata</taxon>
        <taxon>Vertebrata</taxon>
        <taxon>Euteleostomi</taxon>
        <taxon>Mammalia</taxon>
        <taxon>Eutheria</taxon>
        <taxon>Laurasiatheria</taxon>
        <taxon>Artiodactyla</taxon>
        <taxon>Ruminantia</taxon>
        <taxon>Pecora</taxon>
        <taxon>Cervidae</taxon>
        <taxon>Cervinae</taxon>
        <taxon>Cervus</taxon>
    </lineage>
</organism>
<gene>
    <name evidence="5" type="ORF">Celaphus_00004770</name>
</gene>
<dbReference type="PANTHER" id="PTHR31873">
    <property type="entry name" value="L-ASPARTATE DEHYDROGENASE-RELATED"/>
    <property type="match status" value="1"/>
</dbReference>
<evidence type="ECO:0000313" key="6">
    <source>
        <dbReference type="Proteomes" id="UP000242450"/>
    </source>
</evidence>
<dbReference type="GO" id="GO:0033735">
    <property type="term" value="F:aspartate dehydrogenase [NAD(P)+] activity"/>
    <property type="evidence" value="ECO:0007669"/>
    <property type="project" value="InterPro"/>
</dbReference>
<dbReference type="InterPro" id="IPR002811">
    <property type="entry name" value="Asp_DH"/>
</dbReference>
<reference evidence="5 6" key="1">
    <citation type="journal article" date="2018" name="Mol. Genet. Genomics">
        <title>The red deer Cervus elaphus genome CerEla1.0: sequencing, annotating, genes, and chromosomes.</title>
        <authorList>
            <person name="Bana N.A."/>
            <person name="Nyiri A."/>
            <person name="Nagy J."/>
            <person name="Frank K."/>
            <person name="Nagy T."/>
            <person name="Steger V."/>
            <person name="Schiller M."/>
            <person name="Lakatos P."/>
            <person name="Sugar L."/>
            <person name="Horn P."/>
            <person name="Barta E."/>
            <person name="Orosz L."/>
        </authorList>
    </citation>
    <scope>NUCLEOTIDE SEQUENCE [LARGE SCALE GENOMIC DNA]</scope>
    <source>
        <strain evidence="5">Hungarian</strain>
    </source>
</reference>
<feature type="domain" description="Aspartate/homoserine dehydrogenase NAD-binding" evidence="4">
    <location>
        <begin position="62"/>
        <end position="119"/>
    </location>
</feature>
<dbReference type="Pfam" id="PF03447">
    <property type="entry name" value="NAD_binding_3"/>
    <property type="match status" value="1"/>
</dbReference>
<dbReference type="Proteomes" id="UP000242450">
    <property type="component" value="Chromosome 4"/>
</dbReference>
<dbReference type="InterPro" id="IPR005106">
    <property type="entry name" value="Asp/hSer_DH_NAD-bd"/>
</dbReference>
<dbReference type="Pfam" id="PF01958">
    <property type="entry name" value="Asp_DH_C"/>
    <property type="match status" value="1"/>
</dbReference>
<protein>
    <recommendedName>
        <fullName evidence="2">Aspartate dehydrogenase domain-containing protein</fullName>
    </recommendedName>
</protein>
<dbReference type="GO" id="GO:0050661">
    <property type="term" value="F:NADP binding"/>
    <property type="evidence" value="ECO:0007669"/>
    <property type="project" value="InterPro"/>
</dbReference>
<dbReference type="PIRSF" id="PIRSF005227">
    <property type="entry name" value="Asp_dh_NAD_syn"/>
    <property type="match status" value="1"/>
</dbReference>
<dbReference type="InterPro" id="IPR011182">
    <property type="entry name" value="L-Asp_DH"/>
</dbReference>
<dbReference type="GO" id="GO:0009435">
    <property type="term" value="P:NAD+ biosynthetic process"/>
    <property type="evidence" value="ECO:0007669"/>
    <property type="project" value="InterPro"/>
</dbReference>
<keyword evidence="6" id="KW-1185">Reference proteome</keyword>
<dbReference type="OrthoDB" id="4310724at2759"/>
<name>A0A212DD55_CEREH</name>
<evidence type="ECO:0000313" key="5">
    <source>
        <dbReference type="EMBL" id="OWK16064.1"/>
    </source>
</evidence>
<dbReference type="AlphaFoldDB" id="A0A212DD55"/>
<feature type="domain" description="Aspartate dehydrogenase" evidence="3">
    <location>
        <begin position="168"/>
        <end position="257"/>
    </location>
</feature>
<evidence type="ECO:0000256" key="2">
    <source>
        <dbReference type="ARBA" id="ARBA00020169"/>
    </source>
</evidence>
<dbReference type="PANTHER" id="PTHR31873:SF6">
    <property type="entry name" value="ASPARTATE DEHYDROGENASE DOMAIN-CONTAINING PROTEIN"/>
    <property type="match status" value="1"/>
</dbReference>
<evidence type="ECO:0000259" key="3">
    <source>
        <dbReference type="Pfam" id="PF01958"/>
    </source>
</evidence>
<dbReference type="SUPFAM" id="SSF55347">
    <property type="entry name" value="Glyceraldehyde-3-phosphate dehydrogenase-like, C-terminal domain"/>
    <property type="match status" value="1"/>
</dbReference>
<dbReference type="InterPro" id="IPR036291">
    <property type="entry name" value="NAD(P)-bd_dom_sf"/>
</dbReference>